<dbReference type="InterPro" id="IPR036918">
    <property type="entry name" value="Pyrv_Knase_C_sf"/>
</dbReference>
<keyword evidence="10 15" id="KW-0460">Magnesium</keyword>
<comment type="similarity">
    <text evidence="4 15">Belongs to the pyruvate kinase family.</text>
</comment>
<keyword evidence="5 15" id="KW-0808">Transferase</keyword>
<dbReference type="GO" id="GO:0030955">
    <property type="term" value="F:potassium ion binding"/>
    <property type="evidence" value="ECO:0007669"/>
    <property type="project" value="InterPro"/>
</dbReference>
<evidence type="ECO:0000256" key="10">
    <source>
        <dbReference type="ARBA" id="ARBA00022842"/>
    </source>
</evidence>
<dbReference type="FunFam" id="3.20.20.60:FF:000025">
    <property type="entry name" value="Pyruvate kinase"/>
    <property type="match status" value="1"/>
</dbReference>
<evidence type="ECO:0000256" key="15">
    <source>
        <dbReference type="RuleBase" id="RU000504"/>
    </source>
</evidence>
<dbReference type="InterPro" id="IPR015813">
    <property type="entry name" value="Pyrv/PenolPyrv_kinase-like_dom"/>
</dbReference>
<dbReference type="FunFam" id="2.40.33.10:FF:000001">
    <property type="entry name" value="Pyruvate kinase"/>
    <property type="match status" value="1"/>
</dbReference>
<dbReference type="EMBL" id="JAEAOA010001427">
    <property type="protein sequence ID" value="KAK3582480.1"/>
    <property type="molecule type" value="Genomic_DNA"/>
</dbReference>
<comment type="pathway">
    <text evidence="3 15">Carbohydrate degradation; glycolysis; pyruvate from D-glyceraldehyde 3-phosphate: step 5/5.</text>
</comment>
<dbReference type="AlphaFoldDB" id="A0AAE0VMT9"/>
<keyword evidence="6" id="KW-0479">Metal-binding</keyword>
<dbReference type="InterPro" id="IPR015793">
    <property type="entry name" value="Pyrv_Knase_brl"/>
</dbReference>
<evidence type="ECO:0000256" key="4">
    <source>
        <dbReference type="ARBA" id="ARBA00008663"/>
    </source>
</evidence>
<keyword evidence="7" id="KW-0547">Nucleotide-binding</keyword>
<dbReference type="EC" id="2.7.1.40" evidence="15"/>
<comment type="catalytic activity">
    <reaction evidence="13">
        <text>pyruvate + ATP = phosphoenolpyruvate + ADP + H(+)</text>
        <dbReference type="Rhea" id="RHEA:18157"/>
        <dbReference type="ChEBI" id="CHEBI:15361"/>
        <dbReference type="ChEBI" id="CHEBI:15378"/>
        <dbReference type="ChEBI" id="CHEBI:30616"/>
        <dbReference type="ChEBI" id="CHEBI:58702"/>
        <dbReference type="ChEBI" id="CHEBI:456216"/>
        <dbReference type="EC" id="2.7.1.40"/>
    </reaction>
    <physiologicalReaction direction="right-to-left" evidence="13">
        <dbReference type="Rhea" id="RHEA:18159"/>
    </physiologicalReaction>
</comment>
<proteinExistence type="inferred from homology"/>
<dbReference type="NCBIfam" id="TIGR01064">
    <property type="entry name" value="pyruv_kin"/>
    <property type="match status" value="1"/>
</dbReference>
<reference evidence="18" key="1">
    <citation type="journal article" date="2021" name="Genome Biol. Evol.">
        <title>A High-Quality Reference Genome for a Parasitic Bivalve with Doubly Uniparental Inheritance (Bivalvia: Unionida).</title>
        <authorList>
            <person name="Smith C.H."/>
        </authorList>
    </citation>
    <scope>NUCLEOTIDE SEQUENCE</scope>
    <source>
        <strain evidence="18">CHS0354</strain>
    </source>
</reference>
<reference evidence="18" key="3">
    <citation type="submission" date="2023-05" db="EMBL/GenBank/DDBJ databases">
        <authorList>
            <person name="Smith C.H."/>
        </authorList>
    </citation>
    <scope>NUCLEOTIDE SEQUENCE</scope>
    <source>
        <strain evidence="18">CHS0354</strain>
        <tissue evidence="18">Mantle</tissue>
    </source>
</reference>
<dbReference type="SUPFAM" id="SSF52935">
    <property type="entry name" value="PK C-terminal domain-like"/>
    <property type="match status" value="1"/>
</dbReference>
<dbReference type="Gene3D" id="3.40.1380.20">
    <property type="entry name" value="Pyruvate kinase, C-terminal domain"/>
    <property type="match status" value="1"/>
</dbReference>
<keyword evidence="19" id="KW-1185">Reference proteome</keyword>
<comment type="function">
    <text evidence="14">Pyruvate kinase that catalyzes the conversion of phosphoenolpyruvate to pyruvate with the synthesis of ATP, and which plays a key role in glycolysis.</text>
</comment>
<dbReference type="GO" id="GO:0016301">
    <property type="term" value="F:kinase activity"/>
    <property type="evidence" value="ECO:0007669"/>
    <property type="project" value="UniProtKB-KW"/>
</dbReference>
<evidence type="ECO:0000259" key="16">
    <source>
        <dbReference type="Pfam" id="PF00224"/>
    </source>
</evidence>
<dbReference type="GO" id="GO:0004743">
    <property type="term" value="F:pyruvate kinase activity"/>
    <property type="evidence" value="ECO:0007669"/>
    <property type="project" value="UniProtKB-EC"/>
</dbReference>
<dbReference type="InterPro" id="IPR015795">
    <property type="entry name" value="Pyrv_Knase_C"/>
</dbReference>
<dbReference type="Pfam" id="PF02887">
    <property type="entry name" value="PK_C"/>
    <property type="match status" value="1"/>
</dbReference>
<evidence type="ECO:0000256" key="14">
    <source>
        <dbReference type="ARBA" id="ARBA00058419"/>
    </source>
</evidence>
<evidence type="ECO:0000256" key="9">
    <source>
        <dbReference type="ARBA" id="ARBA00022840"/>
    </source>
</evidence>
<dbReference type="Pfam" id="PF00224">
    <property type="entry name" value="PK"/>
    <property type="match status" value="1"/>
</dbReference>
<evidence type="ECO:0000256" key="8">
    <source>
        <dbReference type="ARBA" id="ARBA00022777"/>
    </source>
</evidence>
<dbReference type="InterPro" id="IPR040442">
    <property type="entry name" value="Pyrv_kinase-like_dom_sf"/>
</dbReference>
<dbReference type="NCBIfam" id="NF004491">
    <property type="entry name" value="PRK05826.1"/>
    <property type="match status" value="1"/>
</dbReference>
<dbReference type="InterPro" id="IPR015806">
    <property type="entry name" value="Pyrv_Knase_insert_dom_sf"/>
</dbReference>
<evidence type="ECO:0000259" key="17">
    <source>
        <dbReference type="Pfam" id="PF02887"/>
    </source>
</evidence>
<evidence type="ECO:0000256" key="1">
    <source>
        <dbReference type="ARBA" id="ARBA00001946"/>
    </source>
</evidence>
<gene>
    <name evidence="18" type="ORF">CHS0354_024027</name>
</gene>
<evidence type="ECO:0000256" key="7">
    <source>
        <dbReference type="ARBA" id="ARBA00022741"/>
    </source>
</evidence>
<evidence type="ECO:0000256" key="5">
    <source>
        <dbReference type="ARBA" id="ARBA00022679"/>
    </source>
</evidence>
<comment type="cofactor">
    <cofactor evidence="1">
        <name>Mg(2+)</name>
        <dbReference type="ChEBI" id="CHEBI:18420"/>
    </cofactor>
</comment>
<feature type="domain" description="Pyruvate kinase barrel" evidence="16">
    <location>
        <begin position="1"/>
        <end position="322"/>
    </location>
</feature>
<keyword evidence="9" id="KW-0067">ATP-binding</keyword>
<dbReference type="InterPro" id="IPR011037">
    <property type="entry name" value="Pyrv_Knase-like_insert_dom_sf"/>
</dbReference>
<comment type="caution">
    <text evidence="18">The sequence shown here is derived from an EMBL/GenBank/DDBJ whole genome shotgun (WGS) entry which is preliminary data.</text>
</comment>
<dbReference type="PRINTS" id="PR01050">
    <property type="entry name" value="PYRUVTKNASE"/>
</dbReference>
<evidence type="ECO:0000313" key="19">
    <source>
        <dbReference type="Proteomes" id="UP001195483"/>
    </source>
</evidence>
<name>A0AAE0VMT9_9BIVA</name>
<dbReference type="InterPro" id="IPR001697">
    <property type="entry name" value="Pyr_Knase"/>
</dbReference>
<dbReference type="NCBIfam" id="NF004978">
    <property type="entry name" value="PRK06354.1"/>
    <property type="match status" value="1"/>
</dbReference>
<keyword evidence="11 15" id="KW-0324">Glycolysis</keyword>
<organism evidence="18 19">
    <name type="scientific">Potamilus streckersoni</name>
    <dbReference type="NCBI Taxonomy" id="2493646"/>
    <lineage>
        <taxon>Eukaryota</taxon>
        <taxon>Metazoa</taxon>
        <taxon>Spiralia</taxon>
        <taxon>Lophotrochozoa</taxon>
        <taxon>Mollusca</taxon>
        <taxon>Bivalvia</taxon>
        <taxon>Autobranchia</taxon>
        <taxon>Heteroconchia</taxon>
        <taxon>Palaeoheterodonta</taxon>
        <taxon>Unionida</taxon>
        <taxon>Unionoidea</taxon>
        <taxon>Unionidae</taxon>
        <taxon>Ambleminae</taxon>
        <taxon>Lampsilini</taxon>
        <taxon>Potamilus</taxon>
    </lineage>
</organism>
<accession>A0AAE0VMT9</accession>
<dbReference type="GO" id="GO:0005524">
    <property type="term" value="F:ATP binding"/>
    <property type="evidence" value="ECO:0007669"/>
    <property type="project" value="UniProtKB-KW"/>
</dbReference>
<dbReference type="PANTHER" id="PTHR11817">
    <property type="entry name" value="PYRUVATE KINASE"/>
    <property type="match status" value="1"/>
</dbReference>
<dbReference type="SUPFAM" id="SSF51621">
    <property type="entry name" value="Phosphoenolpyruvate/pyruvate domain"/>
    <property type="match status" value="1"/>
</dbReference>
<protein>
    <recommendedName>
        <fullName evidence="15">Pyruvate kinase</fullName>
        <ecNumber evidence="15">2.7.1.40</ecNumber>
    </recommendedName>
</protein>
<comment type="cofactor">
    <cofactor evidence="2">
        <name>K(+)</name>
        <dbReference type="ChEBI" id="CHEBI:29103"/>
    </cofactor>
</comment>
<evidence type="ECO:0000256" key="3">
    <source>
        <dbReference type="ARBA" id="ARBA00004997"/>
    </source>
</evidence>
<sequence>MKRTKIICTLGPASSSLDKIIALARNGMNIARLNFSHGSYEDHRKRIDLVRKASKTLGVEISILQDLQGPKIRIGELATGSVELVVGKTLEIGTKEKIGTVDSISTTYTNIVNDVSVGDTILIDDGLLNVKVLQKEKDKIITEVVIGGVLKSKKGLNLPDVEISMPSLTKKDLEDVEFGLEHGVDLIALSFVRSADDIENLRKIIVSKGKDTWIIAKIEKPQAIKHIDAIIEASNAVMVARGDLGVEVKGHQVPVLQKEIVRKCNLMNKPVIIATQMLETMTQNPVPTRAEASDVANAVFDGTDAVMLSAETASGQYPIESVRVMSDIIKNVEASPAYLVAGDRPRRSTDLAADKDIAQAIATSVVNVARNVEARAIIVLSHSGQTAVRVSKQRSNIPIFVVTDRKEVHHRMSLLWGATSLYTKRFKKAAEMFDFVEIRLKHLDAVKVGDKIVYTMGIPVLNRGTTDTIKISTIE</sequence>
<evidence type="ECO:0000256" key="11">
    <source>
        <dbReference type="ARBA" id="ARBA00023152"/>
    </source>
</evidence>
<dbReference type="GO" id="GO:0000287">
    <property type="term" value="F:magnesium ion binding"/>
    <property type="evidence" value="ECO:0007669"/>
    <property type="project" value="InterPro"/>
</dbReference>
<evidence type="ECO:0000256" key="12">
    <source>
        <dbReference type="ARBA" id="ARBA00023317"/>
    </source>
</evidence>
<dbReference type="Gene3D" id="2.40.33.10">
    <property type="entry name" value="PK beta-barrel domain-like"/>
    <property type="match status" value="1"/>
</dbReference>
<dbReference type="SUPFAM" id="SSF50800">
    <property type="entry name" value="PK beta-barrel domain-like"/>
    <property type="match status" value="1"/>
</dbReference>
<dbReference type="Proteomes" id="UP001195483">
    <property type="component" value="Unassembled WGS sequence"/>
</dbReference>
<evidence type="ECO:0000256" key="13">
    <source>
        <dbReference type="ARBA" id="ARBA00048967"/>
    </source>
</evidence>
<keyword evidence="8 15" id="KW-0418">Kinase</keyword>
<dbReference type="Gene3D" id="3.20.20.60">
    <property type="entry name" value="Phosphoenolpyruvate-binding domains"/>
    <property type="match status" value="1"/>
</dbReference>
<keyword evidence="12" id="KW-0670">Pyruvate</keyword>
<evidence type="ECO:0000313" key="18">
    <source>
        <dbReference type="EMBL" id="KAK3582480.1"/>
    </source>
</evidence>
<evidence type="ECO:0000256" key="2">
    <source>
        <dbReference type="ARBA" id="ARBA00001958"/>
    </source>
</evidence>
<reference evidence="18" key="2">
    <citation type="journal article" date="2021" name="Genome Biol. Evol.">
        <title>Developing a high-quality reference genome for a parasitic bivalve with doubly uniparental inheritance (Bivalvia: Unionida).</title>
        <authorList>
            <person name="Smith C.H."/>
        </authorList>
    </citation>
    <scope>NUCLEOTIDE SEQUENCE</scope>
    <source>
        <strain evidence="18">CHS0354</strain>
        <tissue evidence="18">Mantle</tissue>
    </source>
</reference>
<evidence type="ECO:0000256" key="6">
    <source>
        <dbReference type="ARBA" id="ARBA00022723"/>
    </source>
</evidence>
<feature type="domain" description="Pyruvate kinase C-terminal" evidence="17">
    <location>
        <begin position="359"/>
        <end position="471"/>
    </location>
</feature>